<dbReference type="Pfam" id="PF00931">
    <property type="entry name" value="NB-ARC"/>
    <property type="match status" value="1"/>
</dbReference>
<keyword evidence="5" id="KW-1185">Reference proteome</keyword>
<evidence type="ECO:0000313" key="4">
    <source>
        <dbReference type="EMBL" id="BBZ42470.1"/>
    </source>
</evidence>
<dbReference type="OrthoDB" id="4624147at2"/>
<dbReference type="RefSeq" id="WP_085234002.1">
    <property type="nucleotide sequence ID" value="NZ_AP022613.1"/>
</dbReference>
<accession>A0A1X1T653</accession>
<dbReference type="Gene3D" id="3.40.50.300">
    <property type="entry name" value="P-loop containing nucleotide triphosphate hydrolases"/>
    <property type="match status" value="1"/>
</dbReference>
<dbReference type="GO" id="GO:0003677">
    <property type="term" value="F:DNA binding"/>
    <property type="evidence" value="ECO:0007669"/>
    <property type="project" value="UniProtKB-KW"/>
</dbReference>
<dbReference type="InterPro" id="IPR027417">
    <property type="entry name" value="P-loop_NTPase"/>
</dbReference>
<dbReference type="STRING" id="44010.AWC00_17635"/>
<keyword evidence="3" id="KW-0804">Transcription</keyword>
<proteinExistence type="predicted"/>
<dbReference type="SUPFAM" id="SSF52540">
    <property type="entry name" value="P-loop containing nucleoside triphosphate hydrolases"/>
    <property type="match status" value="1"/>
</dbReference>
<dbReference type="FunFam" id="1.10.10.10:FF:000553">
    <property type="entry name" value="Transcriptional regulator, LuxR family"/>
    <property type="match status" value="1"/>
</dbReference>
<dbReference type="Pfam" id="PF00196">
    <property type="entry name" value="GerE"/>
    <property type="match status" value="1"/>
</dbReference>
<dbReference type="InterPro" id="IPR058852">
    <property type="entry name" value="HTH_77"/>
</dbReference>
<gene>
    <name evidence="4" type="ORF">MCNS_55330</name>
</gene>
<keyword evidence="1" id="KW-0805">Transcription regulation</keyword>
<protein>
    <submittedName>
        <fullName evidence="4">Transcriptional regulator</fullName>
    </submittedName>
</protein>
<dbReference type="Pfam" id="PF25872">
    <property type="entry name" value="HTH_77"/>
    <property type="match status" value="1"/>
</dbReference>
<dbReference type="CDD" id="cd06170">
    <property type="entry name" value="LuxR_C_like"/>
    <property type="match status" value="1"/>
</dbReference>
<dbReference type="SUPFAM" id="SSF46894">
    <property type="entry name" value="C-terminal effector domain of the bipartite response regulators"/>
    <property type="match status" value="1"/>
</dbReference>
<reference evidence="4 5" key="1">
    <citation type="journal article" date="2019" name="Emerg. Microbes Infect.">
        <title>Comprehensive subspecies identification of 175 nontuberculous mycobacteria species based on 7547 genomic profiles.</title>
        <authorList>
            <person name="Matsumoto Y."/>
            <person name="Kinjo T."/>
            <person name="Motooka D."/>
            <person name="Nabeya D."/>
            <person name="Jung N."/>
            <person name="Uechi K."/>
            <person name="Horii T."/>
            <person name="Iida T."/>
            <person name="Fujita J."/>
            <person name="Nakamura S."/>
        </authorList>
    </citation>
    <scope>NUCLEOTIDE SEQUENCE [LARGE SCALE GENOMIC DNA]</scope>
    <source>
        <strain evidence="4 5">JCM 14738</strain>
    </source>
</reference>
<name>A0A1X1T653_9MYCO</name>
<dbReference type="GO" id="GO:0006355">
    <property type="term" value="P:regulation of DNA-templated transcription"/>
    <property type="evidence" value="ECO:0007669"/>
    <property type="project" value="InterPro"/>
</dbReference>
<dbReference type="GO" id="GO:0043531">
    <property type="term" value="F:ADP binding"/>
    <property type="evidence" value="ECO:0007669"/>
    <property type="project" value="InterPro"/>
</dbReference>
<dbReference type="EMBL" id="AP022613">
    <property type="protein sequence ID" value="BBZ42470.1"/>
    <property type="molecule type" value="Genomic_DNA"/>
</dbReference>
<dbReference type="InterPro" id="IPR016032">
    <property type="entry name" value="Sig_transdc_resp-reg_C-effctor"/>
</dbReference>
<dbReference type="PANTHER" id="PTHR47691">
    <property type="entry name" value="REGULATOR-RELATED"/>
    <property type="match status" value="1"/>
</dbReference>
<organism evidence="4 5">
    <name type="scientific">Mycobacterium conspicuum</name>
    <dbReference type="NCBI Taxonomy" id="44010"/>
    <lineage>
        <taxon>Bacteria</taxon>
        <taxon>Bacillati</taxon>
        <taxon>Actinomycetota</taxon>
        <taxon>Actinomycetes</taxon>
        <taxon>Mycobacteriales</taxon>
        <taxon>Mycobacteriaceae</taxon>
        <taxon>Mycobacterium</taxon>
    </lineage>
</organism>
<dbReference type="Gene3D" id="1.25.40.10">
    <property type="entry name" value="Tetratricopeptide repeat domain"/>
    <property type="match status" value="1"/>
</dbReference>
<dbReference type="InterPro" id="IPR011990">
    <property type="entry name" value="TPR-like_helical_dom_sf"/>
</dbReference>
<dbReference type="PRINTS" id="PR00038">
    <property type="entry name" value="HTHLUXR"/>
</dbReference>
<dbReference type="PANTHER" id="PTHR47691:SF3">
    <property type="entry name" value="HTH-TYPE TRANSCRIPTIONAL REGULATOR RV0890C-RELATED"/>
    <property type="match status" value="1"/>
</dbReference>
<evidence type="ECO:0000256" key="2">
    <source>
        <dbReference type="ARBA" id="ARBA00023125"/>
    </source>
</evidence>
<dbReference type="InterPro" id="IPR036388">
    <property type="entry name" value="WH-like_DNA-bd_sf"/>
</dbReference>
<dbReference type="AlphaFoldDB" id="A0A1X1T653"/>
<sequence length="904" mass="97027">MTATAPHLRVPLTSFIGRETEAADVQRLLAENRLVTVSGAGGAGKTRLALHVADRVAAGYDDGVCAVDFSPVAEPELVAVTIVRAFGRSDQPGRSAVDTLLSFVAGRRVLLLLDNCEHLLDSIASLVDSLLPACPQVKVLATSREPMGVAGEVTWRVPPLSLHDEAVELFASRARLVRPTFRLTEANRATVTEICSRLDGMPLAIELAAARVRALSPNEIFDGLRDRFRLLTGGARTAVPRQQALRASVDWSHELLTQPERILFRRLAVFSGGFDLDAAQAVAAIRSTGADLEREEVLDLVTLLVDKSLVVADTEDSRTRYRLLETMRQYAFEQLDDSGEGDAVRARHCDYYVHVAAAVDTAARTALDRSLARAVVEIDNFRAAFAWTRARSNTEAALMLTSSLQPLWLALGRLNEGLAWFDAVLDDADSTTVSPGVRAAALADRALLDTWAFGARGAQQADSALAQARATGDQALIARALTARGIVATMHGEPAQEQLAEAADLARTVGDRWRLCQILGWQANLAYLAGDPIAVRDATTEGRKIAEEIGDRFTSQQCRTWAAWAQLVSGEPGEAASRLGAIAEEARADQALIWWVVSAHYAAQAAACQGDLHPAAIGLAAVASPAEEFGPLWSGNSHAVRAVVALAEGDVAKADQMSRIAWDQLMPAPLHQHMHGHLLADVALARGDLGAAHTWADQAVATATGWHRVLALTARARVQFARREPELAEQDAYEGLALAAALGALLAVPDILESLATTARAGGGHTRSARLFGAAEGIRARMGTVRFKVYDADHEGATRATRDAMGDNAFEAAFAEGSALSTAEAIAYARRGKGERRRPTMGWASLTPAERDVVRLVCDGLGNKEIAQRLLISPRTVQTHLTHVYTELNLTSRVQLVQEASSHD</sequence>
<dbReference type="Proteomes" id="UP000467385">
    <property type="component" value="Chromosome"/>
</dbReference>
<keyword evidence="2" id="KW-0238">DNA-binding</keyword>
<dbReference type="SMART" id="SM00421">
    <property type="entry name" value="HTH_LUXR"/>
    <property type="match status" value="1"/>
</dbReference>
<evidence type="ECO:0000256" key="1">
    <source>
        <dbReference type="ARBA" id="ARBA00023015"/>
    </source>
</evidence>
<evidence type="ECO:0000313" key="5">
    <source>
        <dbReference type="Proteomes" id="UP000467385"/>
    </source>
</evidence>
<dbReference type="InterPro" id="IPR002182">
    <property type="entry name" value="NB-ARC"/>
</dbReference>
<dbReference type="PRINTS" id="PR00364">
    <property type="entry name" value="DISEASERSIST"/>
</dbReference>
<dbReference type="InterPro" id="IPR000792">
    <property type="entry name" value="Tscrpt_reg_LuxR_C"/>
</dbReference>
<dbReference type="Gene3D" id="1.10.10.10">
    <property type="entry name" value="Winged helix-like DNA-binding domain superfamily/Winged helix DNA-binding domain"/>
    <property type="match status" value="2"/>
</dbReference>
<evidence type="ECO:0000256" key="3">
    <source>
        <dbReference type="ARBA" id="ARBA00023163"/>
    </source>
</evidence>
<dbReference type="PROSITE" id="PS50043">
    <property type="entry name" value="HTH_LUXR_2"/>
    <property type="match status" value="1"/>
</dbReference>